<dbReference type="GO" id="GO:0005634">
    <property type="term" value="C:nucleus"/>
    <property type="evidence" value="ECO:0007669"/>
    <property type="project" value="UniProtKB-SubCell"/>
</dbReference>
<evidence type="ECO:0000256" key="2">
    <source>
        <dbReference type="ARBA" id="ARBA00023015"/>
    </source>
</evidence>
<dbReference type="GO" id="GO:0006357">
    <property type="term" value="P:regulation of transcription by RNA polymerase II"/>
    <property type="evidence" value="ECO:0007669"/>
    <property type="project" value="TreeGrafter"/>
</dbReference>
<evidence type="ECO:0000313" key="6">
    <source>
        <dbReference type="EMBL" id="TGZ85307.1"/>
    </source>
</evidence>
<dbReference type="FunCoup" id="A0A4S2N7N0">
    <property type="interactions" value="952"/>
</dbReference>
<dbReference type="Pfam" id="PF12767">
    <property type="entry name" value="SAGA-Tad1"/>
    <property type="match status" value="1"/>
</dbReference>
<proteinExistence type="predicted"/>
<evidence type="ECO:0000313" key="7">
    <source>
        <dbReference type="Proteomes" id="UP000298138"/>
    </source>
</evidence>
<feature type="region of interest" description="Disordered" evidence="5">
    <location>
        <begin position="1"/>
        <end position="33"/>
    </location>
</feature>
<accession>A0A4S2N7N0</accession>
<feature type="compositionally biased region" description="Low complexity" evidence="5">
    <location>
        <begin position="1"/>
        <end position="25"/>
    </location>
</feature>
<dbReference type="GO" id="GO:0003713">
    <property type="term" value="F:transcription coactivator activity"/>
    <property type="evidence" value="ECO:0007669"/>
    <property type="project" value="TreeGrafter"/>
</dbReference>
<keyword evidence="4" id="KW-0539">Nucleus</keyword>
<comment type="subcellular location">
    <subcellularLocation>
        <location evidence="1">Nucleus</location>
    </subcellularLocation>
</comment>
<evidence type="ECO:0000256" key="1">
    <source>
        <dbReference type="ARBA" id="ARBA00004123"/>
    </source>
</evidence>
<dbReference type="InParanoid" id="A0A4S2N7N0"/>
<dbReference type="PANTHER" id="PTHR21277:SF5">
    <property type="entry name" value="TRANSCRIPTIONAL ADAPTER 1"/>
    <property type="match status" value="1"/>
</dbReference>
<evidence type="ECO:0008006" key="8">
    <source>
        <dbReference type="Google" id="ProtNLM"/>
    </source>
</evidence>
<keyword evidence="2" id="KW-0805">Transcription regulation</keyword>
<evidence type="ECO:0000256" key="3">
    <source>
        <dbReference type="ARBA" id="ARBA00023163"/>
    </source>
</evidence>
<name>A0A4S2N7N0_9PEZI</name>
<protein>
    <recommendedName>
        <fullName evidence="8">Transcriptional co-activator</fullName>
    </recommendedName>
</protein>
<organism evidence="6 7">
    <name type="scientific">Ascodesmis nigricans</name>
    <dbReference type="NCBI Taxonomy" id="341454"/>
    <lineage>
        <taxon>Eukaryota</taxon>
        <taxon>Fungi</taxon>
        <taxon>Dikarya</taxon>
        <taxon>Ascomycota</taxon>
        <taxon>Pezizomycotina</taxon>
        <taxon>Pezizomycetes</taxon>
        <taxon>Pezizales</taxon>
        <taxon>Ascodesmidaceae</taxon>
        <taxon>Ascodesmis</taxon>
    </lineage>
</organism>
<dbReference type="EMBL" id="ML220112">
    <property type="protein sequence ID" value="TGZ85307.1"/>
    <property type="molecule type" value="Genomic_DNA"/>
</dbReference>
<keyword evidence="7" id="KW-1185">Reference proteome</keyword>
<sequence length="399" mass="43970">MKTSPSSSNSHPTPLNTNIPPTNGTSSAHPVLPSAPRLDAQAFYESLKTTLTKEQWATYTTTMNSYLSGQHSEAEFLAQISGFIVGEKRRLHNAVIASMVANMMRDPPGTDVAAWVSAGESKREGKGPQGDLEERRIKKEVMAISARERRRIKEVHEKTQGIEDMLGSMLAEYHLAKQVQLPDMPPPRSATLNNKTNWSSEILTQYTTPLSSETGEFPDLDTLKHRITSISYSHGLPGGCSQDTASFMSTAAEVFVKEVLTTIITRTRCNGPRYVQTDAYRRALTSSKFRKKLQSKGKEGMGAGPGGWGAERPRLSMHDVRLSLTLGDNLLTQLPMSMKKIMAGGWFERDYEVPAELQFEDPEYNLEEANGGIDGWEGAGVDDRKELRGLLDDCLATGS</sequence>
<dbReference type="STRING" id="341454.A0A4S2N7N0"/>
<dbReference type="OrthoDB" id="10264870at2759"/>
<dbReference type="Proteomes" id="UP000298138">
    <property type="component" value="Unassembled WGS sequence"/>
</dbReference>
<evidence type="ECO:0000256" key="5">
    <source>
        <dbReference type="SAM" id="MobiDB-lite"/>
    </source>
</evidence>
<dbReference type="PANTHER" id="PTHR21277">
    <property type="entry name" value="TRANSCRIPTIONAL ADAPTER 1"/>
    <property type="match status" value="1"/>
</dbReference>
<dbReference type="AlphaFoldDB" id="A0A4S2N7N0"/>
<evidence type="ECO:0000256" key="4">
    <source>
        <dbReference type="ARBA" id="ARBA00023242"/>
    </source>
</evidence>
<reference evidence="6 7" key="1">
    <citation type="submission" date="2019-04" db="EMBL/GenBank/DDBJ databases">
        <title>Comparative genomics and transcriptomics to analyze fruiting body development in filamentous ascomycetes.</title>
        <authorList>
            <consortium name="DOE Joint Genome Institute"/>
            <person name="Lutkenhaus R."/>
            <person name="Traeger S."/>
            <person name="Breuer J."/>
            <person name="Kuo A."/>
            <person name="Lipzen A."/>
            <person name="Pangilinan J."/>
            <person name="Dilworth D."/>
            <person name="Sandor L."/>
            <person name="Poggeler S."/>
            <person name="Barry K."/>
            <person name="Grigoriev I.V."/>
            <person name="Nowrousian M."/>
        </authorList>
    </citation>
    <scope>NUCLEOTIDE SEQUENCE [LARGE SCALE GENOMIC DNA]</scope>
    <source>
        <strain evidence="6 7">CBS 389.68</strain>
    </source>
</reference>
<gene>
    <name evidence="6" type="ORF">EX30DRAFT_353322</name>
</gene>
<keyword evidence="3" id="KW-0804">Transcription</keyword>
<dbReference type="GO" id="GO:0000124">
    <property type="term" value="C:SAGA complex"/>
    <property type="evidence" value="ECO:0007669"/>
    <property type="project" value="UniProtKB-ARBA"/>
</dbReference>
<dbReference type="InterPro" id="IPR024738">
    <property type="entry name" value="Hfi1/Tada1"/>
</dbReference>